<sequence>MLFPDTEIEVSAVMPCLNEEETIGRCIEKALACFAALGVKGEVVIGDNGSTDRSVLIAKSLGARVIPENRKGYGSALKAAIYASHGKYCIMADSDDSYDWSGLGPFIEKLREGYDLVMGTRLKGTILPSAMPPLHQYFGNPFLSGTMNLFFRTGASDAYCGMRGFSRAAFDRMHLQADGMEFAIEMIIKASNKQMRITEIPITLHPDGRSRPPHLRSFRDGWRTLRLLLFYAPDYLYVIPGSALFLLGVLFQALLLFGPVTLWGQYFGVHWLALGCLFSLLGFQVLSLGAFAKAFAMNESFEMSGRIFSNLMNWFTLEAGIVIGAAMIWIGLLADSAILATWLARDRGNLGSTHAVFVATTVIALGFQVVFSSFFLGMFRISMSKKEAAEKPPQRHLSLVRSVETKADGQDTP</sequence>
<accession>I4C2F3</accession>
<feature type="transmembrane region" description="Helical" evidence="2">
    <location>
        <begin position="269"/>
        <end position="291"/>
    </location>
</feature>
<dbReference type="KEGG" id="dti:Desti_1027"/>
<feature type="domain" description="Glycosyltransferase 2-like" evidence="3">
    <location>
        <begin position="11"/>
        <end position="172"/>
    </location>
</feature>
<dbReference type="EMBL" id="CP003360">
    <property type="protein sequence ID" value="AFM23744.1"/>
    <property type="molecule type" value="Genomic_DNA"/>
</dbReference>
<dbReference type="HOGENOM" id="CLU_033536_4_0_7"/>
<evidence type="ECO:0000256" key="2">
    <source>
        <dbReference type="SAM" id="Phobius"/>
    </source>
</evidence>
<dbReference type="Pfam" id="PF00535">
    <property type="entry name" value="Glycos_transf_2"/>
    <property type="match status" value="1"/>
</dbReference>
<evidence type="ECO:0000256" key="1">
    <source>
        <dbReference type="SAM" id="MobiDB-lite"/>
    </source>
</evidence>
<gene>
    <name evidence="5" type="ordered locus">Desti_1027</name>
</gene>
<dbReference type="eggNOG" id="COG0463">
    <property type="taxonomic scope" value="Bacteria"/>
</dbReference>
<evidence type="ECO:0000313" key="6">
    <source>
        <dbReference type="Proteomes" id="UP000006055"/>
    </source>
</evidence>
<name>I4C2F3_DESTA</name>
<dbReference type="InterPro" id="IPR029044">
    <property type="entry name" value="Nucleotide-diphossugar_trans"/>
</dbReference>
<feature type="domain" description="Low-salt glycan biosynthesis hexosyltransferase Agl6 C-terminal transmembrane region" evidence="4">
    <location>
        <begin position="291"/>
        <end position="379"/>
    </location>
</feature>
<dbReference type="PATRIC" id="fig|706587.4.peg.1172"/>
<dbReference type="GO" id="GO:0016740">
    <property type="term" value="F:transferase activity"/>
    <property type="evidence" value="ECO:0007669"/>
    <property type="project" value="UniProtKB-KW"/>
</dbReference>
<dbReference type="OrthoDB" id="9810303at2"/>
<feature type="compositionally biased region" description="Basic and acidic residues" evidence="1">
    <location>
        <begin position="403"/>
        <end position="413"/>
    </location>
</feature>
<keyword evidence="5" id="KW-0808">Transferase</keyword>
<feature type="transmembrane region" description="Helical" evidence="2">
    <location>
        <begin position="354"/>
        <end position="376"/>
    </location>
</feature>
<dbReference type="InterPro" id="IPR050256">
    <property type="entry name" value="Glycosyltransferase_2"/>
</dbReference>
<dbReference type="STRING" id="706587.Desti_1027"/>
<keyword evidence="2" id="KW-0472">Membrane</keyword>
<evidence type="ECO:0000313" key="5">
    <source>
        <dbReference type="EMBL" id="AFM23744.1"/>
    </source>
</evidence>
<organism evidence="5 6">
    <name type="scientific">Desulfomonile tiedjei (strain ATCC 49306 / DSM 6799 / DCB-1)</name>
    <dbReference type="NCBI Taxonomy" id="706587"/>
    <lineage>
        <taxon>Bacteria</taxon>
        <taxon>Pseudomonadati</taxon>
        <taxon>Thermodesulfobacteriota</taxon>
        <taxon>Desulfomonilia</taxon>
        <taxon>Desulfomonilales</taxon>
        <taxon>Desulfomonilaceae</taxon>
        <taxon>Desulfomonile</taxon>
    </lineage>
</organism>
<feature type="region of interest" description="Disordered" evidence="1">
    <location>
        <begin position="392"/>
        <end position="413"/>
    </location>
</feature>
<dbReference type="Proteomes" id="UP000006055">
    <property type="component" value="Chromosome"/>
</dbReference>
<evidence type="ECO:0000259" key="4">
    <source>
        <dbReference type="Pfam" id="PF26629"/>
    </source>
</evidence>
<dbReference type="CDD" id="cd04179">
    <property type="entry name" value="DPM_DPG-synthase_like"/>
    <property type="match status" value="1"/>
</dbReference>
<proteinExistence type="predicted"/>
<feature type="transmembrane region" description="Helical" evidence="2">
    <location>
        <begin position="235"/>
        <end position="257"/>
    </location>
</feature>
<dbReference type="AlphaFoldDB" id="I4C2F3"/>
<dbReference type="SUPFAM" id="SSF53448">
    <property type="entry name" value="Nucleotide-diphospho-sugar transferases"/>
    <property type="match status" value="1"/>
</dbReference>
<dbReference type="RefSeq" id="WP_014808898.1">
    <property type="nucleotide sequence ID" value="NC_018025.1"/>
</dbReference>
<keyword evidence="2" id="KW-1133">Transmembrane helix</keyword>
<keyword evidence="2" id="KW-0812">Transmembrane</keyword>
<dbReference type="InterPro" id="IPR058718">
    <property type="entry name" value="Agl6_TM_C"/>
</dbReference>
<dbReference type="Gene3D" id="3.90.550.10">
    <property type="entry name" value="Spore Coat Polysaccharide Biosynthesis Protein SpsA, Chain A"/>
    <property type="match status" value="1"/>
</dbReference>
<protein>
    <submittedName>
        <fullName evidence="5">Glycosyl transferase</fullName>
    </submittedName>
</protein>
<dbReference type="Pfam" id="PF26629">
    <property type="entry name" value="GT2_TM_C"/>
    <property type="match status" value="1"/>
</dbReference>
<keyword evidence="6" id="KW-1185">Reference proteome</keyword>
<feature type="transmembrane region" description="Helical" evidence="2">
    <location>
        <begin position="311"/>
        <end position="334"/>
    </location>
</feature>
<dbReference type="PANTHER" id="PTHR48090:SF6">
    <property type="entry name" value="SLR5056 PROTEIN"/>
    <property type="match status" value="1"/>
</dbReference>
<dbReference type="InterPro" id="IPR001173">
    <property type="entry name" value="Glyco_trans_2-like"/>
</dbReference>
<evidence type="ECO:0000259" key="3">
    <source>
        <dbReference type="Pfam" id="PF00535"/>
    </source>
</evidence>
<dbReference type="PANTHER" id="PTHR48090">
    <property type="entry name" value="UNDECAPRENYL-PHOSPHATE 4-DEOXY-4-FORMAMIDO-L-ARABINOSE TRANSFERASE-RELATED"/>
    <property type="match status" value="1"/>
</dbReference>
<reference evidence="6" key="1">
    <citation type="submission" date="2012-06" db="EMBL/GenBank/DDBJ databases">
        <title>Complete sequence of chromosome of Desulfomonile tiedjei DSM 6799.</title>
        <authorList>
            <person name="Lucas S."/>
            <person name="Copeland A."/>
            <person name="Lapidus A."/>
            <person name="Glavina del Rio T."/>
            <person name="Dalin E."/>
            <person name="Tice H."/>
            <person name="Bruce D."/>
            <person name="Goodwin L."/>
            <person name="Pitluck S."/>
            <person name="Peters L."/>
            <person name="Ovchinnikova G."/>
            <person name="Zeytun A."/>
            <person name="Lu M."/>
            <person name="Kyrpides N."/>
            <person name="Mavromatis K."/>
            <person name="Ivanova N."/>
            <person name="Brettin T."/>
            <person name="Detter J.C."/>
            <person name="Han C."/>
            <person name="Larimer F."/>
            <person name="Land M."/>
            <person name="Hauser L."/>
            <person name="Markowitz V."/>
            <person name="Cheng J.-F."/>
            <person name="Hugenholtz P."/>
            <person name="Woyke T."/>
            <person name="Wu D."/>
            <person name="Spring S."/>
            <person name="Schroeder M."/>
            <person name="Brambilla E."/>
            <person name="Klenk H.-P."/>
            <person name="Eisen J.A."/>
        </authorList>
    </citation>
    <scope>NUCLEOTIDE SEQUENCE [LARGE SCALE GENOMIC DNA]</scope>
    <source>
        <strain evidence="6">ATCC 49306 / DSM 6799 / DCB-1</strain>
    </source>
</reference>